<organism evidence="1 2">
    <name type="scientific">Chromatium okenii</name>
    <dbReference type="NCBI Taxonomy" id="61644"/>
    <lineage>
        <taxon>Bacteria</taxon>
        <taxon>Pseudomonadati</taxon>
        <taxon>Pseudomonadota</taxon>
        <taxon>Gammaproteobacteria</taxon>
        <taxon>Chromatiales</taxon>
        <taxon>Chromatiaceae</taxon>
        <taxon>Chromatium</taxon>
    </lineage>
</organism>
<dbReference type="Pfam" id="PF09669">
    <property type="entry name" value="Phage_pRha"/>
    <property type="match status" value="1"/>
</dbReference>
<keyword evidence="2" id="KW-1185">Reference proteome</keyword>
<gene>
    <name evidence="1" type="ORF">CXB77_13075</name>
</gene>
<name>A0A2S7XNP9_9GAMM</name>
<dbReference type="OrthoDB" id="79831at2"/>
<dbReference type="Proteomes" id="UP000239936">
    <property type="component" value="Unassembled WGS sequence"/>
</dbReference>
<dbReference type="InterPro" id="IPR014054">
    <property type="entry name" value="Phage_regulatory_Rha"/>
</dbReference>
<protein>
    <recommendedName>
        <fullName evidence="3">Rha family transcriptional regulator</fullName>
    </recommendedName>
</protein>
<reference evidence="1 2" key="1">
    <citation type="submission" date="2018-01" db="EMBL/GenBank/DDBJ databases">
        <title>The complete genome sequence of Chromatium okenii LaCa, a purple sulfur bacterium with a turbulent life.</title>
        <authorList>
            <person name="Luedin S.M."/>
            <person name="Liechti N."/>
            <person name="Storelli N."/>
            <person name="Danza F."/>
            <person name="Wittwer M."/>
            <person name="Pothier J.F."/>
            <person name="Tonolla M.A."/>
        </authorList>
    </citation>
    <scope>NUCLEOTIDE SEQUENCE [LARGE SCALE GENOMIC DNA]</scope>
    <source>
        <strain evidence="1 2">LaCa</strain>
    </source>
</reference>
<accession>A0A2S7XNP9</accession>
<evidence type="ECO:0000313" key="1">
    <source>
        <dbReference type="EMBL" id="PQJ95203.1"/>
    </source>
</evidence>
<dbReference type="AlphaFoldDB" id="A0A2S7XNP9"/>
<evidence type="ECO:0008006" key="3">
    <source>
        <dbReference type="Google" id="ProtNLM"/>
    </source>
</evidence>
<comment type="caution">
    <text evidence="1">The sequence shown here is derived from an EMBL/GenBank/DDBJ whole genome shotgun (WGS) entry which is preliminary data.</text>
</comment>
<proteinExistence type="predicted"/>
<sequence length="267" mass="30405">MKTCNTLSALPLTMTSREIADLVEKRHDNVKRTIETLAERGTIRLPQIEVFEEINNLGFSVKREMYVFTHAHKRDTFIVVAQLSPEFTAKLVDRWQELEAAAASTLQQPSIQSYAYTLPYQPIIEIQIIESAARTLRISDTSVIRMYAEVCKNKEINSAFLPDYVDEPLVRAITPLLKGIGHPLAQHVAKTVNPALEAMGILEHLSRKSTGNKIKWFWSLTEEGLKYGRNETSPNNPRETQPLFFVERFPELLARLDAYINPQSLPL</sequence>
<dbReference type="EMBL" id="PPGH01000037">
    <property type="protein sequence ID" value="PQJ95203.1"/>
    <property type="molecule type" value="Genomic_DNA"/>
</dbReference>
<evidence type="ECO:0000313" key="2">
    <source>
        <dbReference type="Proteomes" id="UP000239936"/>
    </source>
</evidence>
<dbReference type="RefSeq" id="WP_105074250.1">
    <property type="nucleotide sequence ID" value="NZ_PPGH01000037.1"/>
</dbReference>